<evidence type="ECO:0000256" key="2">
    <source>
        <dbReference type="SAM" id="MobiDB-lite"/>
    </source>
</evidence>
<evidence type="ECO:0000256" key="1">
    <source>
        <dbReference type="ARBA" id="ARBA00022679"/>
    </source>
</evidence>
<dbReference type="OrthoDB" id="10493485at2759"/>
<dbReference type="InterPro" id="IPR003314">
    <property type="entry name" value="Mu-type_HTH"/>
</dbReference>
<gene>
    <name evidence="4" type="ORF">HPBE_LOCUS2981</name>
</gene>
<dbReference type="Pfam" id="PF14377">
    <property type="entry name" value="UBM"/>
    <property type="match status" value="2"/>
</dbReference>
<proteinExistence type="predicted"/>
<dbReference type="PROSITE" id="PS51702">
    <property type="entry name" value="HTH_MU"/>
    <property type="match status" value="1"/>
</dbReference>
<feature type="region of interest" description="Disordered" evidence="2">
    <location>
        <begin position="17"/>
        <end position="39"/>
    </location>
</feature>
<accession>A0A3P7V454</accession>
<reference evidence="4" key="1">
    <citation type="submission" date="2018-11" db="EMBL/GenBank/DDBJ databases">
        <authorList>
            <consortium name="Pathogen Informatics"/>
        </authorList>
    </citation>
    <scope>NUCLEOTIDE SEQUENCE [LARGE SCALE GENOMIC DNA]</scope>
</reference>
<evidence type="ECO:0000259" key="3">
    <source>
        <dbReference type="PROSITE" id="PS51702"/>
    </source>
</evidence>
<sequence>MPPELQEEILAQHERAVREAEEALRRANAPAPPAAPEPEMDGAAVIASLPAHERTQVLAEMDEAELQRLPTEMQDEARRARASLEPNILRFRHLLMPSSARSRGLRSNVNLAGLGNTFSGMGASSGHGAGGSGSPSVGSLAGQANTASTQSLQLLDRDSILILTMLFLVDNRLSNGRLQKVIRLACSHANTCDFVIWCLLALLEKAHDGATDDEEVRQIVVVPDAP</sequence>
<dbReference type="EMBL" id="UZAH01005863">
    <property type="protein sequence ID" value="VDO29854.1"/>
    <property type="molecule type" value="Genomic_DNA"/>
</dbReference>
<name>A0A3P7V454_HELPZ</name>
<organism evidence="4">
    <name type="scientific">Heligmosomoides polygyrus</name>
    <name type="common">Parasitic roundworm</name>
    <dbReference type="NCBI Taxonomy" id="6339"/>
    <lineage>
        <taxon>Eukaryota</taxon>
        <taxon>Metazoa</taxon>
        <taxon>Ecdysozoa</taxon>
        <taxon>Nematoda</taxon>
        <taxon>Chromadorea</taxon>
        <taxon>Rhabditida</taxon>
        <taxon>Rhabditina</taxon>
        <taxon>Rhabditomorpha</taxon>
        <taxon>Strongyloidea</taxon>
        <taxon>Heligmosomidae</taxon>
        <taxon>Heligmosomoides</taxon>
    </lineage>
</organism>
<dbReference type="InterPro" id="IPR025527">
    <property type="entry name" value="HUWE1/Rev1_UBM"/>
</dbReference>
<keyword evidence="1" id="KW-0808">Transferase</keyword>
<dbReference type="AlphaFoldDB" id="A0A3P7V454"/>
<dbReference type="GO" id="GO:0016740">
    <property type="term" value="F:transferase activity"/>
    <property type="evidence" value="ECO:0007669"/>
    <property type="project" value="UniProtKB-KW"/>
</dbReference>
<dbReference type="GO" id="GO:0003677">
    <property type="term" value="F:DNA binding"/>
    <property type="evidence" value="ECO:0007669"/>
    <property type="project" value="InterPro"/>
</dbReference>
<protein>
    <recommendedName>
        <fullName evidence="3">HTH Mu-type domain-containing protein</fullName>
    </recommendedName>
</protein>
<evidence type="ECO:0000313" key="4">
    <source>
        <dbReference type="EMBL" id="VDO29854.1"/>
    </source>
</evidence>
<feature type="domain" description="HTH Mu-type" evidence="3">
    <location>
        <begin position="1"/>
        <end position="17"/>
    </location>
</feature>